<dbReference type="PANTHER" id="PTHR31528">
    <property type="entry name" value="4-AMINO-5-HYDROXYMETHYL-2-METHYLPYRIMIDINE PHOSPHATE SYNTHASE THI11-RELATED"/>
    <property type="match status" value="1"/>
</dbReference>
<accession>A0ABU9GC82</accession>
<evidence type="ECO:0000256" key="2">
    <source>
        <dbReference type="SAM" id="SignalP"/>
    </source>
</evidence>
<dbReference type="InterPro" id="IPR027939">
    <property type="entry name" value="NMT1/THI5"/>
</dbReference>
<feature type="signal peptide" evidence="2">
    <location>
        <begin position="1"/>
        <end position="31"/>
    </location>
</feature>
<reference evidence="4 5" key="1">
    <citation type="submission" date="2024-02" db="EMBL/GenBank/DDBJ databases">
        <title>Bacteria isolated from the canopy kelp, Nereocystis luetkeana.</title>
        <authorList>
            <person name="Pfister C.A."/>
            <person name="Younker I.T."/>
            <person name="Light S.H."/>
        </authorList>
    </citation>
    <scope>NUCLEOTIDE SEQUENCE [LARGE SCALE GENOMIC DNA]</scope>
    <source>
        <strain evidence="4 5">TI.5.07</strain>
    </source>
</reference>
<protein>
    <submittedName>
        <fullName evidence="4">ABC transporter substrate-binding protein</fullName>
    </submittedName>
</protein>
<keyword evidence="5" id="KW-1185">Reference proteome</keyword>
<feature type="compositionally biased region" description="Polar residues" evidence="1">
    <location>
        <begin position="71"/>
        <end position="82"/>
    </location>
</feature>
<evidence type="ECO:0000313" key="4">
    <source>
        <dbReference type="EMBL" id="MEL0616084.1"/>
    </source>
</evidence>
<keyword evidence="2" id="KW-0732">Signal</keyword>
<organism evidence="4 5">
    <name type="scientific">Cobetia marina</name>
    <name type="common">Deleya marina</name>
    <dbReference type="NCBI Taxonomy" id="28258"/>
    <lineage>
        <taxon>Bacteria</taxon>
        <taxon>Pseudomonadati</taxon>
        <taxon>Pseudomonadota</taxon>
        <taxon>Gammaproteobacteria</taxon>
        <taxon>Oceanospirillales</taxon>
        <taxon>Halomonadaceae</taxon>
        <taxon>Cobetia</taxon>
    </lineage>
</organism>
<dbReference type="Pfam" id="PF09084">
    <property type="entry name" value="NMT1"/>
    <property type="match status" value="1"/>
</dbReference>
<name>A0ABU9GC82_COBMA</name>
<dbReference type="EMBL" id="JBAKAP010000004">
    <property type="protein sequence ID" value="MEL0616084.1"/>
    <property type="molecule type" value="Genomic_DNA"/>
</dbReference>
<dbReference type="PANTHER" id="PTHR31528:SF3">
    <property type="entry name" value="THIAMINE BIOSYNTHESIS PROTEIN HI_0357-RELATED"/>
    <property type="match status" value="1"/>
</dbReference>
<evidence type="ECO:0000259" key="3">
    <source>
        <dbReference type="Pfam" id="PF09084"/>
    </source>
</evidence>
<feature type="region of interest" description="Disordered" evidence="1">
    <location>
        <begin position="40"/>
        <end position="95"/>
    </location>
</feature>
<feature type="domain" description="SsuA/THI5-like" evidence="3">
    <location>
        <begin position="113"/>
        <end position="326"/>
    </location>
</feature>
<dbReference type="Proteomes" id="UP001378242">
    <property type="component" value="Unassembled WGS sequence"/>
</dbReference>
<evidence type="ECO:0000256" key="1">
    <source>
        <dbReference type="SAM" id="MobiDB-lite"/>
    </source>
</evidence>
<proteinExistence type="predicted"/>
<dbReference type="InterPro" id="IPR015168">
    <property type="entry name" value="SsuA/THI5"/>
</dbReference>
<comment type="caution">
    <text evidence="4">The sequence shown here is derived from an EMBL/GenBank/DDBJ whole genome shotgun (WGS) entry which is preliminary data.</text>
</comment>
<dbReference type="SUPFAM" id="SSF53850">
    <property type="entry name" value="Periplasmic binding protein-like II"/>
    <property type="match status" value="1"/>
</dbReference>
<feature type="compositionally biased region" description="Low complexity" evidence="1">
    <location>
        <begin position="42"/>
        <end position="64"/>
    </location>
</feature>
<feature type="chain" id="PRO_5045334205" evidence="2">
    <location>
        <begin position="32"/>
        <end position="395"/>
    </location>
</feature>
<gene>
    <name evidence="4" type="ORF">V6243_04510</name>
</gene>
<dbReference type="GeneID" id="43178423"/>
<sequence length="395" mass="42621">MPFSPSAIRRSGKLSCLFATLLTTLSLSTFALSAETGASAEPQAPTASDSAAAAVTQAGQDGATLEPDASAKQTAETEQQTRPAAGDVQDPQAAATDAKPLTHLKVMLDWYTNPGHGPLVLAQELGLFKQHGLDVELIAPADPSVPPKLAAAERVDIAISYQPQLHLQVDQGLPLVRIGTLVATPLNVVVVRADSDIQSMADLKGKRVGYSVGGVEEVLLSTMLQNSGLTLDDITLTNVNFSLTPSLLTRKVDAVTGAFRNFELAQMAQEGVKGRAFYIEEEGVPTYDELIFVANSDSYSRKHEQYAAFLSAVGEATAWMINHPDKGWKLFRESDPALDTALNKKAWYATLPRFALRPAALDAGRYRDFENFLYERGMIKQRQSLDHLAIDVNAP</sequence>
<dbReference type="RefSeq" id="WP_240499555.1">
    <property type="nucleotide sequence ID" value="NZ_CP017114.1"/>
</dbReference>
<dbReference type="Gene3D" id="3.40.190.10">
    <property type="entry name" value="Periplasmic binding protein-like II"/>
    <property type="match status" value="2"/>
</dbReference>
<evidence type="ECO:0000313" key="5">
    <source>
        <dbReference type="Proteomes" id="UP001378242"/>
    </source>
</evidence>